<dbReference type="InterPro" id="IPR025855">
    <property type="entry name" value="Replic_Relax"/>
</dbReference>
<organism evidence="2 3">
    <name type="scientific">Amorphus orientalis</name>
    <dbReference type="NCBI Taxonomy" id="649198"/>
    <lineage>
        <taxon>Bacteria</taxon>
        <taxon>Pseudomonadati</taxon>
        <taxon>Pseudomonadota</taxon>
        <taxon>Alphaproteobacteria</taxon>
        <taxon>Hyphomicrobiales</taxon>
        <taxon>Amorphaceae</taxon>
        <taxon>Amorphus</taxon>
    </lineage>
</organism>
<dbReference type="RefSeq" id="WP_306886240.1">
    <property type="nucleotide sequence ID" value="NZ_JAUSUL010000002.1"/>
</dbReference>
<sequence>MRYKTDTLGRRTFSSHTSKPNRSFKARRRDVEWMQFLNLHGPLSSEYLFQLTYDKAKNRDNFNKQILRLFDGQMIYKPIQQRATDPDTRNGHFHVYDLTEKGKAYLKAEGLWVDAVRPSGNDWVHQFMISSITATIDIMCRRNGYRYIPPHEYLARAGSARIENVPFVFDGVRRERNLTPDAVFAIDYGGGSFIAYALEADRDTECGETADWRRKSFKRSVLQYREVIGRKLYRDAYKREAMMMLLYVTVNPGNAESALRIIGEQIGPCPYIAVGLENAFETPFYPPKLMTHLFEEPLARAGKGAWALKKTT</sequence>
<feature type="region of interest" description="Disordered" evidence="1">
    <location>
        <begin position="1"/>
        <end position="24"/>
    </location>
</feature>
<name>A0AAE3VPG2_9HYPH</name>
<gene>
    <name evidence="2" type="ORF">J2S73_002876</name>
</gene>
<comment type="caution">
    <text evidence="2">The sequence shown here is derived from an EMBL/GenBank/DDBJ whole genome shotgun (WGS) entry which is preliminary data.</text>
</comment>
<dbReference type="Proteomes" id="UP001229244">
    <property type="component" value="Unassembled WGS sequence"/>
</dbReference>
<dbReference type="EMBL" id="JAUSUL010000002">
    <property type="protein sequence ID" value="MDQ0316419.1"/>
    <property type="molecule type" value="Genomic_DNA"/>
</dbReference>
<reference evidence="2" key="1">
    <citation type="submission" date="2023-07" db="EMBL/GenBank/DDBJ databases">
        <title>Genomic Encyclopedia of Type Strains, Phase IV (KMG-IV): sequencing the most valuable type-strain genomes for metagenomic binning, comparative biology and taxonomic classification.</title>
        <authorList>
            <person name="Goeker M."/>
        </authorList>
    </citation>
    <scope>NUCLEOTIDE SEQUENCE</scope>
    <source>
        <strain evidence="2">DSM 21202</strain>
    </source>
</reference>
<evidence type="ECO:0000313" key="3">
    <source>
        <dbReference type="Proteomes" id="UP001229244"/>
    </source>
</evidence>
<evidence type="ECO:0008006" key="4">
    <source>
        <dbReference type="Google" id="ProtNLM"/>
    </source>
</evidence>
<proteinExistence type="predicted"/>
<feature type="compositionally biased region" description="Polar residues" evidence="1">
    <location>
        <begin position="12"/>
        <end position="21"/>
    </location>
</feature>
<evidence type="ECO:0000256" key="1">
    <source>
        <dbReference type="SAM" id="MobiDB-lite"/>
    </source>
</evidence>
<dbReference type="AlphaFoldDB" id="A0AAE3VPG2"/>
<accession>A0AAE3VPG2</accession>
<keyword evidence="3" id="KW-1185">Reference proteome</keyword>
<dbReference type="Pfam" id="PF13814">
    <property type="entry name" value="Replic_Relax"/>
    <property type="match status" value="1"/>
</dbReference>
<protein>
    <recommendedName>
        <fullName evidence="4">Replication-relaxation</fullName>
    </recommendedName>
</protein>
<evidence type="ECO:0000313" key="2">
    <source>
        <dbReference type="EMBL" id="MDQ0316419.1"/>
    </source>
</evidence>